<dbReference type="PANTHER" id="PTHR34309:SF1">
    <property type="entry name" value="PROTEIN GLCG"/>
    <property type="match status" value="1"/>
</dbReference>
<dbReference type="InterPro" id="IPR052517">
    <property type="entry name" value="GlcG_carb_metab_protein"/>
</dbReference>
<organism evidence="1 2">
    <name type="scientific">Novosphingobium aquae</name>
    <dbReference type="NCBI Taxonomy" id="3133435"/>
    <lineage>
        <taxon>Bacteria</taxon>
        <taxon>Pseudomonadati</taxon>
        <taxon>Pseudomonadota</taxon>
        <taxon>Alphaproteobacteria</taxon>
        <taxon>Sphingomonadales</taxon>
        <taxon>Sphingomonadaceae</taxon>
        <taxon>Novosphingobium</taxon>
    </lineage>
</organism>
<dbReference type="EMBL" id="JBBHJY010000009">
    <property type="protein sequence ID" value="MEJ6011484.1"/>
    <property type="molecule type" value="Genomic_DNA"/>
</dbReference>
<name>A0ABU8SDA8_9SPHN</name>
<keyword evidence="2" id="KW-1185">Reference proteome</keyword>
<evidence type="ECO:0000313" key="1">
    <source>
        <dbReference type="EMBL" id="MEJ6011484.1"/>
    </source>
</evidence>
<protein>
    <submittedName>
        <fullName evidence="1">Heme-binding protein</fullName>
    </submittedName>
</protein>
<proteinExistence type="predicted"/>
<dbReference type="InterPro" id="IPR038084">
    <property type="entry name" value="PduO/GlcC-like_sf"/>
</dbReference>
<dbReference type="Proteomes" id="UP001379235">
    <property type="component" value="Unassembled WGS sequence"/>
</dbReference>
<sequence>MTDNANIAAPTLMLSLKAAQKIVAAGVDEAARMGVPMCVVAVDRSGQIKAVAHMDGATVLPYQVAFKKAWTAAVTGAPTAGVRAFVGSDEGSAITMPHLTDFSVIDGGLPILVDGVCVGAVGVSGATAEMDLAVAEAALAGLKA</sequence>
<evidence type="ECO:0000313" key="2">
    <source>
        <dbReference type="Proteomes" id="UP001379235"/>
    </source>
</evidence>
<dbReference type="RefSeq" id="WP_339968785.1">
    <property type="nucleotide sequence ID" value="NZ_JBBHJY010000009.1"/>
</dbReference>
<reference evidence="1 2" key="1">
    <citation type="submission" date="2024-03" db="EMBL/GenBank/DDBJ databases">
        <authorList>
            <person name="Jo J.-H."/>
        </authorList>
    </citation>
    <scope>NUCLEOTIDE SEQUENCE [LARGE SCALE GENOMIC DNA]</scope>
    <source>
        <strain evidence="1 2">AS3R-12</strain>
    </source>
</reference>
<comment type="caution">
    <text evidence="1">The sequence shown here is derived from an EMBL/GenBank/DDBJ whole genome shotgun (WGS) entry which is preliminary data.</text>
</comment>
<accession>A0ABU8SDA8</accession>
<dbReference type="Gene3D" id="3.30.450.150">
    <property type="entry name" value="Haem-degrading domain"/>
    <property type="match status" value="1"/>
</dbReference>
<dbReference type="SUPFAM" id="SSF143744">
    <property type="entry name" value="GlcG-like"/>
    <property type="match status" value="1"/>
</dbReference>
<dbReference type="Pfam" id="PF03928">
    <property type="entry name" value="HbpS-like"/>
    <property type="match status" value="1"/>
</dbReference>
<dbReference type="InterPro" id="IPR005624">
    <property type="entry name" value="PduO/GlcC-like"/>
</dbReference>
<dbReference type="PANTHER" id="PTHR34309">
    <property type="entry name" value="SLR1406 PROTEIN"/>
    <property type="match status" value="1"/>
</dbReference>
<gene>
    <name evidence="1" type="ORF">WG900_16340</name>
</gene>